<keyword evidence="3" id="KW-1185">Reference proteome</keyword>
<evidence type="ECO:0000313" key="2">
    <source>
        <dbReference type="EMBL" id="MFC5422479.1"/>
    </source>
</evidence>
<reference evidence="3" key="1">
    <citation type="journal article" date="2019" name="Int. J. Syst. Evol. Microbiol.">
        <title>The Global Catalogue of Microorganisms (GCM) 10K type strain sequencing project: providing services to taxonomists for standard genome sequencing and annotation.</title>
        <authorList>
            <consortium name="The Broad Institute Genomics Platform"/>
            <consortium name="The Broad Institute Genome Sequencing Center for Infectious Disease"/>
            <person name="Wu L."/>
            <person name="Ma J."/>
        </authorList>
    </citation>
    <scope>NUCLEOTIDE SEQUENCE [LARGE SCALE GENOMIC DNA]</scope>
    <source>
        <strain evidence="3">NCAIM B.01391</strain>
    </source>
</reference>
<dbReference type="Pfam" id="PF08239">
    <property type="entry name" value="SH3_3"/>
    <property type="match status" value="1"/>
</dbReference>
<dbReference type="InterPro" id="IPR003646">
    <property type="entry name" value="SH3-like_bac-type"/>
</dbReference>
<gene>
    <name evidence="2" type="ORF">ACFPOB_23215</name>
</gene>
<protein>
    <submittedName>
        <fullName evidence="2">SH3 domain-containing protein</fullName>
    </submittedName>
</protein>
<dbReference type="EMBL" id="JBHSLW010000039">
    <property type="protein sequence ID" value="MFC5422479.1"/>
    <property type="molecule type" value="Genomic_DNA"/>
</dbReference>
<organism evidence="2 3">
    <name type="scientific">Bosea eneae</name>
    <dbReference type="NCBI Taxonomy" id="151454"/>
    <lineage>
        <taxon>Bacteria</taxon>
        <taxon>Pseudomonadati</taxon>
        <taxon>Pseudomonadota</taxon>
        <taxon>Alphaproteobacteria</taxon>
        <taxon>Hyphomicrobiales</taxon>
        <taxon>Boseaceae</taxon>
        <taxon>Bosea</taxon>
    </lineage>
</organism>
<evidence type="ECO:0000259" key="1">
    <source>
        <dbReference type="Pfam" id="PF08239"/>
    </source>
</evidence>
<dbReference type="Proteomes" id="UP001596053">
    <property type="component" value="Unassembled WGS sequence"/>
</dbReference>
<dbReference type="Gene3D" id="2.30.30.40">
    <property type="entry name" value="SH3 Domains"/>
    <property type="match status" value="1"/>
</dbReference>
<name>A0ABW0IYV4_9HYPH</name>
<dbReference type="RefSeq" id="WP_377800741.1">
    <property type="nucleotide sequence ID" value="NZ_JBHSLW010000039.1"/>
</dbReference>
<proteinExistence type="predicted"/>
<sequence length="100" mass="10731">MIRTALPVLLGLLLFGGDARASLFCIVPETGDGFVALRAAPGAKSPLILRMKGGDEVQIVEGGRGGWSKVRYWPSDARLAKGYDGFTEGYAARRFLRDCG</sequence>
<evidence type="ECO:0000313" key="3">
    <source>
        <dbReference type="Proteomes" id="UP001596053"/>
    </source>
</evidence>
<comment type="caution">
    <text evidence="2">The sequence shown here is derived from an EMBL/GenBank/DDBJ whole genome shotgun (WGS) entry which is preliminary data.</text>
</comment>
<feature type="domain" description="SH3b" evidence="1">
    <location>
        <begin position="35"/>
        <end position="96"/>
    </location>
</feature>
<accession>A0ABW0IYV4</accession>